<name>A0A0F4G764_9PEZI</name>
<evidence type="ECO:0000313" key="1">
    <source>
        <dbReference type="EMBL" id="KJX93159.1"/>
    </source>
</evidence>
<gene>
    <name evidence="1" type="ORF">TI39_contig4379g00001</name>
</gene>
<evidence type="ECO:0000313" key="2">
    <source>
        <dbReference type="Proteomes" id="UP000033647"/>
    </source>
</evidence>
<accession>A0A0F4G764</accession>
<dbReference type="OrthoDB" id="10671539at2759"/>
<dbReference type="EMBL" id="LAFY01004338">
    <property type="protein sequence ID" value="KJX93159.1"/>
    <property type="molecule type" value="Genomic_DNA"/>
</dbReference>
<dbReference type="AlphaFoldDB" id="A0A0F4G764"/>
<protein>
    <submittedName>
        <fullName evidence="1">Uncharacterized protein</fullName>
    </submittedName>
</protein>
<keyword evidence="2" id="KW-1185">Reference proteome</keyword>
<sequence length="285" mass="32372">MELMFGLAGLPEPDLMDRNQQDSSTLWNRTEIIDTLKAAYGKVYDAIESDLIQIRMLMEDLCVKLGLRKIIEVRAFICAKTTWSDCRLNKASDLSGSWKPHRDATSLKGTWRYRWVYSRLGKDVQNLMLQIDSRQQSIRGTLDNISRQTRRRNVVALPKHLGREHLDSNSITRRNATTLHAVVGNILACKPLHFHNVGIQLHHEATSPWAPRDESNRCFRLGLSPPNSASMRFVEVYVSEDDKKPKMHLIPGMSPTPVSSICTNNGIWFPEILVSDTRGAIPGRN</sequence>
<comment type="caution">
    <text evidence="1">The sequence shown here is derived from an EMBL/GenBank/DDBJ whole genome shotgun (WGS) entry which is preliminary data.</text>
</comment>
<organism evidence="1 2">
    <name type="scientific">Zymoseptoria brevis</name>
    <dbReference type="NCBI Taxonomy" id="1047168"/>
    <lineage>
        <taxon>Eukaryota</taxon>
        <taxon>Fungi</taxon>
        <taxon>Dikarya</taxon>
        <taxon>Ascomycota</taxon>
        <taxon>Pezizomycotina</taxon>
        <taxon>Dothideomycetes</taxon>
        <taxon>Dothideomycetidae</taxon>
        <taxon>Mycosphaerellales</taxon>
        <taxon>Mycosphaerellaceae</taxon>
        <taxon>Zymoseptoria</taxon>
    </lineage>
</organism>
<dbReference type="Proteomes" id="UP000033647">
    <property type="component" value="Unassembled WGS sequence"/>
</dbReference>
<reference evidence="1 2" key="1">
    <citation type="submission" date="2015-03" db="EMBL/GenBank/DDBJ databases">
        <title>RNA-seq based gene annotation and comparative genomics of four Zymoseptoria species reveal species-specific pathogenicity related genes and transposable element activity.</title>
        <authorList>
            <person name="Grandaubert J."/>
            <person name="Bhattacharyya A."/>
            <person name="Stukenbrock E.H."/>
        </authorList>
    </citation>
    <scope>NUCLEOTIDE SEQUENCE [LARGE SCALE GENOMIC DNA]</scope>
    <source>
        <strain evidence="1 2">Zb18110</strain>
    </source>
</reference>
<proteinExistence type="predicted"/>
<dbReference type="STRING" id="1047168.A0A0F4G764"/>